<dbReference type="Proteomes" id="UP000241690">
    <property type="component" value="Unassembled WGS sequence"/>
</dbReference>
<keyword evidence="1" id="KW-0479">Metal-binding</keyword>
<dbReference type="SUPFAM" id="SSF57701">
    <property type="entry name" value="Zn2/Cys6 DNA-binding domain"/>
    <property type="match status" value="1"/>
</dbReference>
<dbReference type="CDD" id="cd12148">
    <property type="entry name" value="fungal_TF_MHR"/>
    <property type="match status" value="1"/>
</dbReference>
<dbReference type="CDD" id="cd00067">
    <property type="entry name" value="GAL4"/>
    <property type="match status" value="1"/>
</dbReference>
<dbReference type="Gene3D" id="4.10.240.10">
    <property type="entry name" value="Zn(2)-C6 fungal-type DNA-binding domain"/>
    <property type="match status" value="1"/>
</dbReference>
<dbReference type="GO" id="GO:0003677">
    <property type="term" value="F:DNA binding"/>
    <property type="evidence" value="ECO:0007669"/>
    <property type="project" value="InterPro"/>
</dbReference>
<dbReference type="PANTHER" id="PTHR31668:SF23">
    <property type="entry name" value="ZN(II)2CYS6 TRANSCRIPTION FACTOR (EUROFUNG)"/>
    <property type="match status" value="1"/>
</dbReference>
<dbReference type="GO" id="GO:0001080">
    <property type="term" value="P:nitrogen catabolite activation of transcription from RNA polymerase II promoter"/>
    <property type="evidence" value="ECO:0007669"/>
    <property type="project" value="TreeGrafter"/>
</dbReference>
<dbReference type="Pfam" id="PF04082">
    <property type="entry name" value="Fungal_trans"/>
    <property type="match status" value="1"/>
</dbReference>
<dbReference type="PROSITE" id="PS50048">
    <property type="entry name" value="ZN2_CY6_FUNGAL_2"/>
    <property type="match status" value="1"/>
</dbReference>
<evidence type="ECO:0000256" key="1">
    <source>
        <dbReference type="ARBA" id="ARBA00022723"/>
    </source>
</evidence>
<protein>
    <recommendedName>
        <fullName evidence="4">Zn(2)-C6 fungal-type domain-containing protein</fullName>
    </recommendedName>
</protein>
<dbReference type="GO" id="GO:0000981">
    <property type="term" value="F:DNA-binding transcription factor activity, RNA polymerase II-specific"/>
    <property type="evidence" value="ECO:0007669"/>
    <property type="project" value="InterPro"/>
</dbReference>
<evidence type="ECO:0000256" key="2">
    <source>
        <dbReference type="ARBA" id="ARBA00023242"/>
    </source>
</evidence>
<keyword evidence="2" id="KW-0539">Nucleus</keyword>
<gene>
    <name evidence="5" type="ORF">M431DRAFT_525851</name>
</gene>
<sequence>MPRQQSRRHRRPPRKFVIKSTFGNPRRPRSRKNRPCDACRKRKTACVIATDPPCQSCRRRGIACQSTSTTVSDAQDIQRPAILQDGAQEDEPETAQQQQLQSNTSNHGSSFNVTAPPIANRVPPSPSQQAAVPYYLSPTTLYHQPDSFLPQCSDPAILVHQNFVHSPVTSSTADTETVRTILLRDQTILSNTTYTLEDIPGRCAYFLGRPSEQDGFLLDSFKYGILRDNFSLSANIAQVQSYSTSSSTTEQSPIHFLLLRIEHPDHVKRAKQQVSDAIESKVWPFGDNLVRLFFRHVHPAFPIVSKVRFLSRYHADKKSIPACLRGAIYALASVFWDRNYTLKDKSMPFVQHELTDYAHQALRREMENPNLFILQACLLLQHVTPPAMDTLEAPTTWTSSAQATACAQMIGLHVEPGDWNINATERHLRRKLWWATFYADCWSAMCHGNPSHIASKSYTTTPLTMEDMRWDEDVPDDVQYLVEPEDRRFQVSTGARFLEMVDVARSLRTVLDCSYQVNNDSQARGNNLAQAETDILAVEARLKEWASLIPSCLDLKKEAQDRRSVASYNCPLHLSFYTTQVLLYRALMHPSTREAKLKASSNLRKWFPEALLAFDGFVQFILHLDKNNMAGFWGRYARSQFVLCGNFLVFLFLVASERGDIEHAYGLLETFHQAMNSLWDVSNEEVTALLRAAKDRIDSFFSQAAQVIRRGTTDGGVTLL</sequence>
<dbReference type="InterPro" id="IPR007219">
    <property type="entry name" value="XnlR_reg_dom"/>
</dbReference>
<dbReference type="PANTHER" id="PTHR31668">
    <property type="entry name" value="GLUCOSE TRANSPORT TRANSCRIPTION REGULATOR RGT1-RELATED-RELATED"/>
    <property type="match status" value="1"/>
</dbReference>
<dbReference type="GeneID" id="36629205"/>
<evidence type="ECO:0000256" key="3">
    <source>
        <dbReference type="SAM" id="MobiDB-lite"/>
    </source>
</evidence>
<organism evidence="5 6">
    <name type="scientific">Trichoderma harzianum CBS 226.95</name>
    <dbReference type="NCBI Taxonomy" id="983964"/>
    <lineage>
        <taxon>Eukaryota</taxon>
        <taxon>Fungi</taxon>
        <taxon>Dikarya</taxon>
        <taxon>Ascomycota</taxon>
        <taxon>Pezizomycotina</taxon>
        <taxon>Sordariomycetes</taxon>
        <taxon>Hypocreomycetidae</taxon>
        <taxon>Hypocreales</taxon>
        <taxon>Hypocreaceae</taxon>
        <taxon>Trichoderma</taxon>
    </lineage>
</organism>
<dbReference type="PROSITE" id="PS00463">
    <property type="entry name" value="ZN2_CY6_FUNGAL_1"/>
    <property type="match status" value="1"/>
</dbReference>
<reference evidence="5 6" key="1">
    <citation type="submission" date="2016-07" db="EMBL/GenBank/DDBJ databases">
        <title>Multiple horizontal gene transfer events from other fungi enriched the ability of initially mycotrophic Trichoderma (Ascomycota) to feed on dead plant biomass.</title>
        <authorList>
            <consortium name="DOE Joint Genome Institute"/>
            <person name="Aerts A."/>
            <person name="Atanasova L."/>
            <person name="Chenthamara K."/>
            <person name="Zhang J."/>
            <person name="Grujic M."/>
            <person name="Henrissat B."/>
            <person name="Kuo A."/>
            <person name="Salamov A."/>
            <person name="Lipzen A."/>
            <person name="Labutti K."/>
            <person name="Barry K."/>
            <person name="Miao Y."/>
            <person name="Rahimi M.J."/>
            <person name="Shen Q."/>
            <person name="Grigoriev I.V."/>
            <person name="Kubicek C.P."/>
            <person name="Druzhinina I.S."/>
        </authorList>
    </citation>
    <scope>NUCLEOTIDE SEQUENCE [LARGE SCALE GENOMIC DNA]</scope>
    <source>
        <strain evidence="5 6">CBS 226.95</strain>
    </source>
</reference>
<dbReference type="GO" id="GO:0008270">
    <property type="term" value="F:zinc ion binding"/>
    <property type="evidence" value="ECO:0007669"/>
    <property type="project" value="InterPro"/>
</dbReference>
<keyword evidence="6" id="KW-1185">Reference proteome</keyword>
<dbReference type="STRING" id="983964.A0A2T3ZSR9"/>
<feature type="compositionally biased region" description="Polar residues" evidence="3">
    <location>
        <begin position="94"/>
        <end position="113"/>
    </location>
</feature>
<evidence type="ECO:0000259" key="4">
    <source>
        <dbReference type="PROSITE" id="PS50048"/>
    </source>
</evidence>
<name>A0A2T3ZSR9_TRIHA</name>
<evidence type="ECO:0000313" key="6">
    <source>
        <dbReference type="Proteomes" id="UP000241690"/>
    </source>
</evidence>
<accession>A0A2T3ZSR9</accession>
<dbReference type="SMART" id="SM00906">
    <property type="entry name" value="Fungal_trans"/>
    <property type="match status" value="1"/>
</dbReference>
<dbReference type="InterPro" id="IPR001138">
    <property type="entry name" value="Zn2Cys6_DnaBD"/>
</dbReference>
<feature type="region of interest" description="Disordered" evidence="3">
    <location>
        <begin position="87"/>
        <end position="126"/>
    </location>
</feature>
<dbReference type="RefSeq" id="XP_024767516.1">
    <property type="nucleotide sequence ID" value="XM_024920636.1"/>
</dbReference>
<dbReference type="GO" id="GO:0005634">
    <property type="term" value="C:nucleus"/>
    <property type="evidence" value="ECO:0007669"/>
    <property type="project" value="TreeGrafter"/>
</dbReference>
<evidence type="ECO:0000313" key="5">
    <source>
        <dbReference type="EMBL" id="PTB47839.1"/>
    </source>
</evidence>
<dbReference type="InterPro" id="IPR050797">
    <property type="entry name" value="Carb_Metab_Trans_Reg"/>
</dbReference>
<feature type="compositionally biased region" description="Basic residues" evidence="3">
    <location>
        <begin position="1"/>
        <end position="17"/>
    </location>
</feature>
<dbReference type="GO" id="GO:0006351">
    <property type="term" value="P:DNA-templated transcription"/>
    <property type="evidence" value="ECO:0007669"/>
    <property type="project" value="InterPro"/>
</dbReference>
<feature type="region of interest" description="Disordered" evidence="3">
    <location>
        <begin position="1"/>
        <end position="37"/>
    </location>
</feature>
<feature type="domain" description="Zn(2)-C6 fungal-type" evidence="4">
    <location>
        <begin position="35"/>
        <end position="64"/>
    </location>
</feature>
<dbReference type="AlphaFoldDB" id="A0A2T3ZSR9"/>
<dbReference type="EMBL" id="KZ679706">
    <property type="protein sequence ID" value="PTB47839.1"/>
    <property type="molecule type" value="Genomic_DNA"/>
</dbReference>
<dbReference type="InterPro" id="IPR036864">
    <property type="entry name" value="Zn2-C6_fun-type_DNA-bd_sf"/>
</dbReference>
<proteinExistence type="predicted"/>